<dbReference type="GO" id="GO:0016020">
    <property type="term" value="C:membrane"/>
    <property type="evidence" value="ECO:0007669"/>
    <property type="project" value="TreeGrafter"/>
</dbReference>
<comment type="similarity">
    <text evidence="2">Belongs to the glycosyl hydrolase 13 family.</text>
</comment>
<dbReference type="GO" id="GO:0005975">
    <property type="term" value="P:carbohydrate metabolic process"/>
    <property type="evidence" value="ECO:0007669"/>
    <property type="project" value="UniProtKB-ARBA"/>
</dbReference>
<dbReference type="Gene3D" id="2.60.40.10">
    <property type="entry name" value="Immunoglobulins"/>
    <property type="match status" value="2"/>
</dbReference>
<feature type="compositionally biased region" description="Low complexity" evidence="5">
    <location>
        <begin position="1"/>
        <end position="18"/>
    </location>
</feature>
<keyword evidence="8" id="KW-1185">Reference proteome</keyword>
<reference evidence="7 8" key="1">
    <citation type="submission" date="2018-01" db="EMBL/GenBank/DDBJ databases">
        <title>Draft genome sequence of Jishengella endophytica.</title>
        <authorList>
            <person name="Sahin N."/>
            <person name="Ay H."/>
            <person name="Saygin H."/>
        </authorList>
    </citation>
    <scope>NUCLEOTIDE SEQUENCE [LARGE SCALE GENOMIC DNA]</scope>
    <source>
        <strain evidence="7 8">DSM 45430</strain>
    </source>
</reference>
<feature type="domain" description="CBM20" evidence="6">
    <location>
        <begin position="109"/>
        <end position="207"/>
    </location>
</feature>
<dbReference type="AlphaFoldDB" id="A0A2W2BA08"/>
<dbReference type="SUPFAM" id="SSF49452">
    <property type="entry name" value="Starch-binding domain-like"/>
    <property type="match status" value="2"/>
</dbReference>
<dbReference type="InterPro" id="IPR013784">
    <property type="entry name" value="Carb-bd-like_fold"/>
</dbReference>
<dbReference type="EC" id="3.2.1.1" evidence="3"/>
<organism evidence="7 8">
    <name type="scientific">Micromonospora endophytica</name>
    <dbReference type="NCBI Taxonomy" id="515350"/>
    <lineage>
        <taxon>Bacteria</taxon>
        <taxon>Bacillati</taxon>
        <taxon>Actinomycetota</taxon>
        <taxon>Actinomycetes</taxon>
        <taxon>Micromonosporales</taxon>
        <taxon>Micromonosporaceae</taxon>
        <taxon>Micromonospora</taxon>
    </lineage>
</organism>
<dbReference type="CDD" id="cd05467">
    <property type="entry name" value="CBM20"/>
    <property type="match status" value="1"/>
</dbReference>
<evidence type="ECO:0000256" key="5">
    <source>
        <dbReference type="SAM" id="MobiDB-lite"/>
    </source>
</evidence>
<dbReference type="InterPro" id="IPR013783">
    <property type="entry name" value="Ig-like_fold"/>
</dbReference>
<protein>
    <recommendedName>
        <fullName evidence="3">alpha-amylase</fullName>
        <ecNumber evidence="3">3.2.1.1</ecNumber>
    </recommendedName>
    <alternativeName>
        <fullName evidence="4">1,4-alpha-D-glucan glucanohydrolase</fullName>
    </alternativeName>
</protein>
<dbReference type="InterPro" id="IPR002044">
    <property type="entry name" value="CBM20"/>
</dbReference>
<dbReference type="RefSeq" id="WP_258378374.1">
    <property type="nucleotide sequence ID" value="NZ_POTX01000384.1"/>
</dbReference>
<evidence type="ECO:0000259" key="6">
    <source>
        <dbReference type="PROSITE" id="PS51166"/>
    </source>
</evidence>
<dbReference type="Pfam" id="PF00686">
    <property type="entry name" value="CBM_20"/>
    <property type="match status" value="2"/>
</dbReference>
<gene>
    <name evidence="7" type="ORF">C1I93_29405</name>
</gene>
<evidence type="ECO:0000313" key="7">
    <source>
        <dbReference type="EMBL" id="PZF84411.1"/>
    </source>
</evidence>
<evidence type="ECO:0000256" key="2">
    <source>
        <dbReference type="ARBA" id="ARBA00008061"/>
    </source>
</evidence>
<name>A0A2W2BA08_9ACTN</name>
<dbReference type="EMBL" id="POTX01000384">
    <property type="protein sequence ID" value="PZF84411.1"/>
    <property type="molecule type" value="Genomic_DNA"/>
</dbReference>
<dbReference type="PANTHER" id="PTHR15048:SF0">
    <property type="entry name" value="STARCH-BINDING DOMAIN-CONTAINING PROTEIN 1"/>
    <property type="match status" value="1"/>
</dbReference>
<proteinExistence type="inferred from homology"/>
<dbReference type="GO" id="GO:0004556">
    <property type="term" value="F:alpha-amylase activity"/>
    <property type="evidence" value="ECO:0007669"/>
    <property type="project" value="UniProtKB-EC"/>
</dbReference>
<evidence type="ECO:0000256" key="3">
    <source>
        <dbReference type="ARBA" id="ARBA00012595"/>
    </source>
</evidence>
<dbReference type="FunFam" id="2.60.40.10:FF:000552">
    <property type="entry name" value="Related to glucoamylase"/>
    <property type="match status" value="1"/>
</dbReference>
<feature type="non-terminal residue" evidence="7">
    <location>
        <position position="1"/>
    </location>
</feature>
<dbReference type="GO" id="GO:2001070">
    <property type="term" value="F:starch binding"/>
    <property type="evidence" value="ECO:0007669"/>
    <property type="project" value="InterPro"/>
</dbReference>
<evidence type="ECO:0000256" key="4">
    <source>
        <dbReference type="ARBA" id="ARBA00030238"/>
    </source>
</evidence>
<dbReference type="PANTHER" id="PTHR15048">
    <property type="entry name" value="STARCH-BINDING DOMAIN-CONTAINING PROTEIN 1"/>
    <property type="match status" value="1"/>
</dbReference>
<comment type="catalytic activity">
    <reaction evidence="1">
        <text>Endohydrolysis of (1-&gt;4)-alpha-D-glucosidic linkages in polysaccharides containing three or more (1-&gt;4)-alpha-linked D-glucose units.</text>
        <dbReference type="EC" id="3.2.1.1"/>
    </reaction>
</comment>
<feature type="region of interest" description="Disordered" evidence="5">
    <location>
        <begin position="1"/>
        <end position="20"/>
    </location>
</feature>
<dbReference type="Proteomes" id="UP000248627">
    <property type="component" value="Unassembled WGS sequence"/>
</dbReference>
<dbReference type="SMART" id="SM01065">
    <property type="entry name" value="CBM_2"/>
    <property type="match status" value="2"/>
</dbReference>
<sequence>PTASPTPTASPSQPAGSTRFTASVTTNPGQEVYVVGSLPQLGSWNPANGVKLTTTSGSYPTWTGSVEIPAGTAFEWKLVKVGNGAVQWENDPNRTGTGGTAFTVTWNQHQSAGDATVSFQVTASTIPGQHVYVVGDLPALGGWDPARGVRLSPTGYPVWTGELSLPAGTAFSYKYVKRTDSGQVVWESGANRTATATGSPTLTDTWR</sequence>
<dbReference type="PROSITE" id="PS51166">
    <property type="entry name" value="CBM20"/>
    <property type="match status" value="2"/>
</dbReference>
<evidence type="ECO:0000313" key="8">
    <source>
        <dbReference type="Proteomes" id="UP000248627"/>
    </source>
</evidence>
<feature type="domain" description="CBM20" evidence="6">
    <location>
        <begin position="8"/>
        <end position="114"/>
    </location>
</feature>
<evidence type="ECO:0000256" key="1">
    <source>
        <dbReference type="ARBA" id="ARBA00000548"/>
    </source>
</evidence>
<accession>A0A2W2BA08</accession>
<comment type="caution">
    <text evidence="7">The sequence shown here is derived from an EMBL/GenBank/DDBJ whole genome shotgun (WGS) entry which is preliminary data.</text>
</comment>